<keyword evidence="2" id="KW-0378">Hydrolase</keyword>
<comment type="caution">
    <text evidence="2">The sequence shown here is derived from an EMBL/GenBank/DDBJ whole genome shotgun (WGS) entry which is preliminary data.</text>
</comment>
<dbReference type="Proteomes" id="UP000886105">
    <property type="component" value="Unassembled WGS sequence"/>
</dbReference>
<protein>
    <submittedName>
        <fullName evidence="2">NUDIX hydrolase</fullName>
    </submittedName>
</protein>
<dbReference type="AlphaFoldDB" id="A0A7C5SR53"/>
<feature type="non-terminal residue" evidence="2">
    <location>
        <position position="1"/>
    </location>
</feature>
<name>A0A7C5SR53_9DEIN</name>
<accession>A0A7C5SR53</accession>
<dbReference type="Gene3D" id="3.90.79.10">
    <property type="entry name" value="Nucleoside Triphosphate Pyrophosphohydrolase"/>
    <property type="match status" value="1"/>
</dbReference>
<reference evidence="2" key="1">
    <citation type="journal article" date="2020" name="mSystems">
        <title>Genome- and Community-Level Interaction Insights into Carbon Utilization and Element Cycling Functions of Hydrothermarchaeota in Hydrothermal Sediment.</title>
        <authorList>
            <person name="Zhou Z."/>
            <person name="Liu Y."/>
            <person name="Xu W."/>
            <person name="Pan J."/>
            <person name="Luo Z.H."/>
            <person name="Li M."/>
        </authorList>
    </citation>
    <scope>NUCLEOTIDE SEQUENCE [LARGE SCALE GENOMIC DNA]</scope>
    <source>
        <strain evidence="2">HyVt-523</strain>
    </source>
</reference>
<dbReference type="GO" id="GO:0016787">
    <property type="term" value="F:hydrolase activity"/>
    <property type="evidence" value="ECO:0007669"/>
    <property type="project" value="UniProtKB-KW"/>
</dbReference>
<evidence type="ECO:0000259" key="1">
    <source>
        <dbReference type="Pfam" id="PF00293"/>
    </source>
</evidence>
<dbReference type="Pfam" id="PF00293">
    <property type="entry name" value="NUDIX"/>
    <property type="match status" value="1"/>
</dbReference>
<dbReference type="CDD" id="cd02883">
    <property type="entry name" value="NUDIX_Hydrolase"/>
    <property type="match status" value="1"/>
</dbReference>
<gene>
    <name evidence="2" type="ORF">ENJ85_00700</name>
</gene>
<dbReference type="EMBL" id="DRNZ01000045">
    <property type="protein sequence ID" value="HHO57671.1"/>
    <property type="molecule type" value="Genomic_DNA"/>
</dbReference>
<feature type="domain" description="Nudix hydrolase" evidence="1">
    <location>
        <begin position="1"/>
        <end position="65"/>
    </location>
</feature>
<proteinExistence type="predicted"/>
<evidence type="ECO:0000313" key="2">
    <source>
        <dbReference type="EMBL" id="HHO57671.1"/>
    </source>
</evidence>
<dbReference type="InterPro" id="IPR000086">
    <property type="entry name" value="NUDIX_hydrolase_dom"/>
</dbReference>
<dbReference type="InterPro" id="IPR015797">
    <property type="entry name" value="NUDIX_hydrolase-like_dom_sf"/>
</dbReference>
<dbReference type="SUPFAM" id="SSF55811">
    <property type="entry name" value="Nudix"/>
    <property type="match status" value="1"/>
</dbReference>
<organism evidence="2">
    <name type="scientific">Oceanithermus profundus</name>
    <dbReference type="NCBI Taxonomy" id="187137"/>
    <lineage>
        <taxon>Bacteria</taxon>
        <taxon>Thermotogati</taxon>
        <taxon>Deinococcota</taxon>
        <taxon>Deinococci</taxon>
        <taxon>Thermales</taxon>
        <taxon>Thermaceae</taxon>
        <taxon>Oceanithermus</taxon>
    </lineage>
</organism>
<sequence>EETGLAVRSVDQLAYVAQVEDRRKRERTIAMAFTASWDGLLNPRDPDGHIVEARFFDAEEVAERLSTHLPLAEPLLHYLETHEVGRFYAYTSWSTPGQPI</sequence>